<sequence>MKGLLTIAHLPCAWWCILLWCSWGLQPSSATTGLFFPEDQDWALDHLLNLIMTEQSPVDHPYQPTPAPVPCHQPILLPLTTPHLPPAALLPPTVSAGSDSDSNGSGSSSSSSSTGGGSGIGDSDDENPASPPPPPSDMIRLVPLHNPRQSYDIRSAPYILRTSADKPKPKPKPRLIAKQRLERPFTSRLNNSLLPLRLATPADRMKRFQPLPRPSGPTTGTFRVMMVPKPQPPLVNQISQPALPEADSPPPLGNAPSLPGTSAEIGDLKCSLCDTQFGSEFTFQTHIRRMHNTHKFHCGKCTKAFMLKEELTRHKSNHV</sequence>
<organism evidence="5 6">
    <name type="scientific">Dimargaris cristalligena</name>
    <dbReference type="NCBI Taxonomy" id="215637"/>
    <lineage>
        <taxon>Eukaryota</taxon>
        <taxon>Fungi</taxon>
        <taxon>Fungi incertae sedis</taxon>
        <taxon>Zoopagomycota</taxon>
        <taxon>Kickxellomycotina</taxon>
        <taxon>Dimargaritomycetes</taxon>
        <taxon>Dimargaritales</taxon>
        <taxon>Dimargaritaceae</taxon>
        <taxon>Dimargaris</taxon>
    </lineage>
</organism>
<feature type="domain" description="C2H2-type" evidence="4">
    <location>
        <begin position="268"/>
        <end position="296"/>
    </location>
</feature>
<protein>
    <recommendedName>
        <fullName evidence="4">C2H2-type domain-containing protein</fullName>
    </recommendedName>
</protein>
<name>A0A4P9ZZL6_9FUNG</name>
<proteinExistence type="predicted"/>
<accession>A0A4P9ZZL6</accession>
<evidence type="ECO:0000259" key="4">
    <source>
        <dbReference type="PROSITE" id="PS50157"/>
    </source>
</evidence>
<feature type="compositionally biased region" description="Low complexity" evidence="2">
    <location>
        <begin position="90"/>
        <end position="113"/>
    </location>
</feature>
<dbReference type="PROSITE" id="PS00028">
    <property type="entry name" value="ZINC_FINGER_C2H2_1"/>
    <property type="match status" value="2"/>
</dbReference>
<keyword evidence="3" id="KW-0732">Signal</keyword>
<dbReference type="Proteomes" id="UP000268162">
    <property type="component" value="Unassembled WGS sequence"/>
</dbReference>
<keyword evidence="1" id="KW-0479">Metal-binding</keyword>
<dbReference type="InterPro" id="IPR036236">
    <property type="entry name" value="Znf_C2H2_sf"/>
</dbReference>
<feature type="region of interest" description="Disordered" evidence="2">
    <location>
        <begin position="87"/>
        <end position="175"/>
    </location>
</feature>
<dbReference type="SUPFAM" id="SSF57667">
    <property type="entry name" value="beta-beta-alpha zinc fingers"/>
    <property type="match status" value="1"/>
</dbReference>
<dbReference type="AlphaFoldDB" id="A0A4P9ZZL6"/>
<dbReference type="PROSITE" id="PS50157">
    <property type="entry name" value="ZINC_FINGER_C2H2_2"/>
    <property type="match status" value="2"/>
</dbReference>
<dbReference type="Gene3D" id="3.30.160.60">
    <property type="entry name" value="Classic Zinc Finger"/>
    <property type="match status" value="1"/>
</dbReference>
<feature type="signal peptide" evidence="3">
    <location>
        <begin position="1"/>
        <end position="30"/>
    </location>
</feature>
<keyword evidence="1" id="KW-0863">Zinc-finger</keyword>
<evidence type="ECO:0000256" key="1">
    <source>
        <dbReference type="PROSITE-ProRule" id="PRU00042"/>
    </source>
</evidence>
<dbReference type="InterPro" id="IPR013087">
    <property type="entry name" value="Znf_C2H2_type"/>
</dbReference>
<gene>
    <name evidence="5" type="ORF">BJ085DRAFT_32298</name>
</gene>
<feature type="region of interest" description="Disordered" evidence="2">
    <location>
        <begin position="239"/>
        <end position="260"/>
    </location>
</feature>
<keyword evidence="6" id="KW-1185">Reference proteome</keyword>
<dbReference type="EMBL" id="ML002385">
    <property type="protein sequence ID" value="RKP38270.1"/>
    <property type="molecule type" value="Genomic_DNA"/>
</dbReference>
<feature type="chain" id="PRO_5021028170" description="C2H2-type domain-containing protein" evidence="3">
    <location>
        <begin position="31"/>
        <end position="319"/>
    </location>
</feature>
<keyword evidence="1" id="KW-0862">Zinc</keyword>
<evidence type="ECO:0000313" key="6">
    <source>
        <dbReference type="Proteomes" id="UP000268162"/>
    </source>
</evidence>
<feature type="domain" description="C2H2-type" evidence="4">
    <location>
        <begin position="296"/>
        <end position="319"/>
    </location>
</feature>
<dbReference type="SMART" id="SM00355">
    <property type="entry name" value="ZnF_C2H2"/>
    <property type="match status" value="2"/>
</dbReference>
<reference evidence="6" key="1">
    <citation type="journal article" date="2018" name="Nat. Microbiol.">
        <title>Leveraging single-cell genomics to expand the fungal tree of life.</title>
        <authorList>
            <person name="Ahrendt S.R."/>
            <person name="Quandt C.A."/>
            <person name="Ciobanu D."/>
            <person name="Clum A."/>
            <person name="Salamov A."/>
            <person name="Andreopoulos B."/>
            <person name="Cheng J.F."/>
            <person name="Woyke T."/>
            <person name="Pelin A."/>
            <person name="Henrissat B."/>
            <person name="Reynolds N.K."/>
            <person name="Benny G.L."/>
            <person name="Smith M.E."/>
            <person name="James T.Y."/>
            <person name="Grigoriev I.V."/>
        </authorList>
    </citation>
    <scope>NUCLEOTIDE SEQUENCE [LARGE SCALE GENOMIC DNA]</scope>
    <source>
        <strain evidence="6">RSA 468</strain>
    </source>
</reference>
<evidence type="ECO:0000256" key="2">
    <source>
        <dbReference type="SAM" id="MobiDB-lite"/>
    </source>
</evidence>
<dbReference type="GO" id="GO:0008270">
    <property type="term" value="F:zinc ion binding"/>
    <property type="evidence" value="ECO:0007669"/>
    <property type="project" value="UniProtKB-KW"/>
</dbReference>
<evidence type="ECO:0000313" key="5">
    <source>
        <dbReference type="EMBL" id="RKP38270.1"/>
    </source>
</evidence>
<evidence type="ECO:0000256" key="3">
    <source>
        <dbReference type="SAM" id="SignalP"/>
    </source>
</evidence>